<evidence type="ECO:0000313" key="4">
    <source>
        <dbReference type="Proteomes" id="UP000187429"/>
    </source>
</evidence>
<dbReference type="InterPro" id="IPR045358">
    <property type="entry name" value="Ty3_capsid"/>
</dbReference>
<accession>A0A1R1YIF3</accession>
<reference evidence="4" key="1">
    <citation type="submission" date="2017-01" db="EMBL/GenBank/DDBJ databases">
        <authorList>
            <person name="Wang Y."/>
            <person name="White M."/>
            <person name="Kvist S."/>
            <person name="Moncalvo J.-M."/>
        </authorList>
    </citation>
    <scope>NUCLEOTIDE SEQUENCE [LARGE SCALE GENOMIC DNA]</scope>
    <source>
        <strain evidence="4">ID-206-W2</strain>
    </source>
</reference>
<proteinExistence type="predicted"/>
<keyword evidence="4" id="KW-1185">Reference proteome</keyword>
<keyword evidence="1" id="KW-0479">Metal-binding</keyword>
<evidence type="ECO:0000259" key="2">
    <source>
        <dbReference type="PROSITE" id="PS50158"/>
    </source>
</evidence>
<dbReference type="PROSITE" id="PS50158">
    <property type="entry name" value="ZF_CCHC"/>
    <property type="match status" value="1"/>
</dbReference>
<dbReference type="GO" id="GO:0008270">
    <property type="term" value="F:zinc ion binding"/>
    <property type="evidence" value="ECO:0007669"/>
    <property type="project" value="UniProtKB-KW"/>
</dbReference>
<protein>
    <submittedName>
        <fullName evidence="3">Retrotransposon-derived protein PEG10</fullName>
    </submittedName>
</protein>
<feature type="domain" description="CCHC-type" evidence="2">
    <location>
        <begin position="278"/>
        <end position="293"/>
    </location>
</feature>
<evidence type="ECO:0000256" key="1">
    <source>
        <dbReference type="PROSITE-ProRule" id="PRU00047"/>
    </source>
</evidence>
<dbReference type="Proteomes" id="UP000187429">
    <property type="component" value="Unassembled WGS sequence"/>
</dbReference>
<dbReference type="Pfam" id="PF19259">
    <property type="entry name" value="Ty3_capsid"/>
    <property type="match status" value="1"/>
</dbReference>
<sequence length="304" mass="34468">MNNSSDIFNQPIDMDQDRSFAPPILRNFSNGNSDGSQSCFSGKIKIPDPIKFDGTPKDFKAFASSIQLYFWAKSDVFTNDRDKIIYLGSHLLGPAMVWFTTIIMDNDPCLSTYDGFFTQFRRNFSDPNIAINARGMLRRCRQGTKTVAAYAREFRVLERDSGYDQLALVDQFLRGLNDNIMAYLMVEEISDRLEGCIDAAMLIDHRLSNRDVFLSERPTYKSHNPFRNGFPQRHYPVNPSLASKSDTPVPMEIDYLAPRPRGPISAEEKARRFENGLCMYCGTAGHVANNCEKRPNSGKVPAQQ</sequence>
<dbReference type="InterPro" id="IPR001878">
    <property type="entry name" value="Znf_CCHC"/>
</dbReference>
<comment type="caution">
    <text evidence="3">The sequence shown here is derived from an EMBL/GenBank/DDBJ whole genome shotgun (WGS) entry which is preliminary data.</text>
</comment>
<keyword evidence="1" id="KW-0862">Zinc</keyword>
<dbReference type="SUPFAM" id="SSF57756">
    <property type="entry name" value="Retrovirus zinc finger-like domains"/>
    <property type="match status" value="1"/>
</dbReference>
<dbReference type="PANTHER" id="PTHR15503:SF22">
    <property type="entry name" value="TRANSPOSON TY3-I GAG POLYPROTEIN"/>
    <property type="match status" value="1"/>
</dbReference>
<keyword evidence="1" id="KW-0863">Zinc-finger</keyword>
<dbReference type="OrthoDB" id="2755464at2759"/>
<gene>
    <name evidence="3" type="ORF">AYI69_g3929</name>
</gene>
<dbReference type="GO" id="GO:0003676">
    <property type="term" value="F:nucleic acid binding"/>
    <property type="evidence" value="ECO:0007669"/>
    <property type="project" value="InterPro"/>
</dbReference>
<dbReference type="EMBL" id="LSSM01001426">
    <property type="protein sequence ID" value="OMJ26663.1"/>
    <property type="molecule type" value="Genomic_DNA"/>
</dbReference>
<name>A0A1R1YIF3_9FUNG</name>
<dbReference type="PANTHER" id="PTHR15503">
    <property type="entry name" value="LDOC1 RELATED"/>
    <property type="match status" value="1"/>
</dbReference>
<organism evidence="3 4">
    <name type="scientific">Smittium culicis</name>
    <dbReference type="NCBI Taxonomy" id="133412"/>
    <lineage>
        <taxon>Eukaryota</taxon>
        <taxon>Fungi</taxon>
        <taxon>Fungi incertae sedis</taxon>
        <taxon>Zoopagomycota</taxon>
        <taxon>Kickxellomycotina</taxon>
        <taxon>Harpellomycetes</taxon>
        <taxon>Harpellales</taxon>
        <taxon>Legeriomycetaceae</taxon>
        <taxon>Smittium</taxon>
    </lineage>
</organism>
<dbReference type="InterPro" id="IPR032567">
    <property type="entry name" value="RTL1-rel"/>
</dbReference>
<dbReference type="InterPro" id="IPR036875">
    <property type="entry name" value="Znf_CCHC_sf"/>
</dbReference>
<evidence type="ECO:0000313" key="3">
    <source>
        <dbReference type="EMBL" id="OMJ26663.1"/>
    </source>
</evidence>
<dbReference type="AlphaFoldDB" id="A0A1R1YIF3"/>